<feature type="compositionally biased region" description="Pro residues" evidence="1">
    <location>
        <begin position="1"/>
        <end position="12"/>
    </location>
</feature>
<evidence type="ECO:0000313" key="3">
    <source>
        <dbReference type="Proteomes" id="UP001341840"/>
    </source>
</evidence>
<evidence type="ECO:0000256" key="1">
    <source>
        <dbReference type="SAM" id="MobiDB-lite"/>
    </source>
</evidence>
<protein>
    <submittedName>
        <fullName evidence="2">Uncharacterized protein</fullName>
    </submittedName>
</protein>
<name>A0ABU6RSU2_9FABA</name>
<keyword evidence="3" id="KW-1185">Reference proteome</keyword>
<accession>A0ABU6RSU2</accession>
<organism evidence="2 3">
    <name type="scientific">Stylosanthes scabra</name>
    <dbReference type="NCBI Taxonomy" id="79078"/>
    <lineage>
        <taxon>Eukaryota</taxon>
        <taxon>Viridiplantae</taxon>
        <taxon>Streptophyta</taxon>
        <taxon>Embryophyta</taxon>
        <taxon>Tracheophyta</taxon>
        <taxon>Spermatophyta</taxon>
        <taxon>Magnoliopsida</taxon>
        <taxon>eudicotyledons</taxon>
        <taxon>Gunneridae</taxon>
        <taxon>Pentapetalae</taxon>
        <taxon>rosids</taxon>
        <taxon>fabids</taxon>
        <taxon>Fabales</taxon>
        <taxon>Fabaceae</taxon>
        <taxon>Papilionoideae</taxon>
        <taxon>50 kb inversion clade</taxon>
        <taxon>dalbergioids sensu lato</taxon>
        <taxon>Dalbergieae</taxon>
        <taxon>Pterocarpus clade</taxon>
        <taxon>Stylosanthes</taxon>
    </lineage>
</organism>
<reference evidence="2 3" key="1">
    <citation type="journal article" date="2023" name="Plants (Basel)">
        <title>Bridging the Gap: Combining Genomics and Transcriptomics Approaches to Understand Stylosanthes scabra, an Orphan Legume from the Brazilian Caatinga.</title>
        <authorList>
            <person name="Ferreira-Neto J.R.C."/>
            <person name="da Silva M.D."/>
            <person name="Binneck E."/>
            <person name="de Melo N.F."/>
            <person name="da Silva R.H."/>
            <person name="de Melo A.L.T.M."/>
            <person name="Pandolfi V."/>
            <person name="Bustamante F.O."/>
            <person name="Brasileiro-Vidal A.C."/>
            <person name="Benko-Iseppon A.M."/>
        </authorList>
    </citation>
    <scope>NUCLEOTIDE SEQUENCE [LARGE SCALE GENOMIC DNA]</scope>
    <source>
        <tissue evidence="2">Leaves</tissue>
    </source>
</reference>
<sequence length="186" mass="20844">MVQRPPPKPPDLNSPTEEGLFTMQTPTSQKVTTVAEKEYRASNDTEDGAVVKGKVVDTNAETVLHFVEEDNIADLNYDVSAMFVNDVDRSNAEAGIAEKEKWRRITTIPLSLLNHRNATANVVVFPWDREKKVRTLKEKEEVVLLGACMVERGYCQGASWDRKRHAAATSLEFLSRHDIDNGTRGC</sequence>
<gene>
    <name evidence="2" type="ORF">PIB30_084361</name>
</gene>
<dbReference type="EMBL" id="JASCZI010031575">
    <property type="protein sequence ID" value="MED6127047.1"/>
    <property type="molecule type" value="Genomic_DNA"/>
</dbReference>
<proteinExistence type="predicted"/>
<dbReference type="Proteomes" id="UP001341840">
    <property type="component" value="Unassembled WGS sequence"/>
</dbReference>
<feature type="region of interest" description="Disordered" evidence="1">
    <location>
        <begin position="1"/>
        <end position="24"/>
    </location>
</feature>
<comment type="caution">
    <text evidence="2">The sequence shown here is derived from an EMBL/GenBank/DDBJ whole genome shotgun (WGS) entry which is preliminary data.</text>
</comment>
<evidence type="ECO:0000313" key="2">
    <source>
        <dbReference type="EMBL" id="MED6127047.1"/>
    </source>
</evidence>